<dbReference type="STRING" id="498211.CJA_0558"/>
<dbReference type="AlphaFoldDB" id="B3PJ47"/>
<dbReference type="KEGG" id="cja:CJA_0558"/>
<sequence length="123" mass="14475">MREKNSQYFFNLKIIQEGLLGLSAPKEDQLKLNKTGMNYLDDIFDTMILDYVQYLEREKIISHETCKKIIDLYIDIENSVGNLNDKEIDSFIKNDQSNLNVWREKAVELIKEINNALESLEEK</sequence>
<name>B3PJ47_CELJU</name>
<gene>
    <name evidence="1" type="ordered locus">CJA_0558</name>
</gene>
<organism evidence="1 2">
    <name type="scientific">Cellvibrio japonicus (strain Ueda107)</name>
    <name type="common">Pseudomonas fluorescens subsp. cellulosa</name>
    <dbReference type="NCBI Taxonomy" id="498211"/>
    <lineage>
        <taxon>Bacteria</taxon>
        <taxon>Pseudomonadati</taxon>
        <taxon>Pseudomonadota</taxon>
        <taxon>Gammaproteobacteria</taxon>
        <taxon>Cellvibrionales</taxon>
        <taxon>Cellvibrionaceae</taxon>
        <taxon>Cellvibrio</taxon>
    </lineage>
</organism>
<proteinExistence type="predicted"/>
<dbReference type="Proteomes" id="UP000001036">
    <property type="component" value="Chromosome"/>
</dbReference>
<evidence type="ECO:0000313" key="2">
    <source>
        <dbReference type="Proteomes" id="UP000001036"/>
    </source>
</evidence>
<protein>
    <submittedName>
        <fullName evidence="1">Uncharacterized protein</fullName>
    </submittedName>
</protein>
<dbReference type="EMBL" id="CP000934">
    <property type="protein sequence ID" value="ACE83902.1"/>
    <property type="molecule type" value="Genomic_DNA"/>
</dbReference>
<keyword evidence="2" id="KW-1185">Reference proteome</keyword>
<evidence type="ECO:0000313" key="1">
    <source>
        <dbReference type="EMBL" id="ACE83902.1"/>
    </source>
</evidence>
<reference evidence="1 2" key="1">
    <citation type="journal article" date="2008" name="J. Bacteriol.">
        <title>Insights into plant cell wall degradation from the genome sequence of the soil bacterium Cellvibrio japonicus.</title>
        <authorList>
            <person name="Deboy R.T."/>
            <person name="Mongodin E.F."/>
            <person name="Fouts D.E."/>
            <person name="Tailford L.E."/>
            <person name="Khouri H."/>
            <person name="Emerson J.B."/>
            <person name="Mohamoud Y."/>
            <person name="Watkins K."/>
            <person name="Henrissat B."/>
            <person name="Gilbert H.J."/>
            <person name="Nelson K.E."/>
        </authorList>
    </citation>
    <scope>NUCLEOTIDE SEQUENCE [LARGE SCALE GENOMIC DNA]</scope>
    <source>
        <strain evidence="1 2">Ueda107</strain>
    </source>
</reference>
<dbReference type="HOGENOM" id="CLU_2011173_0_0_6"/>
<accession>B3PJ47</accession>
<dbReference type="RefSeq" id="WP_012486238.1">
    <property type="nucleotide sequence ID" value="NC_010995.1"/>
</dbReference>